<protein>
    <submittedName>
        <fullName evidence="2">Uncharacterized protein</fullName>
    </submittedName>
</protein>
<feature type="region of interest" description="Disordered" evidence="1">
    <location>
        <begin position="1"/>
        <end position="58"/>
    </location>
</feature>
<sequence>MAEGELGVDWGDDDPGLDADVSLLEPESKRQKTGHIPAEAPRASEAKIEPGHAAAELPEAKLPDRVKEALNGVSSFEEYRRKRVFKYLHVYSGPEDVLGKAIKAEATKERRGCEVTSLDKLVNKDLDMTDVNQHRELCQEVRAGEYDGMHVVENPWPPPVRSLAEIYGLSSNPKERQSEADKGTIGDDKCGTGWELPELKQSLEKVGANKVPFNTCSFQQKLKVRHFKPAMWAGKLEGLAPLSRVCRCPAWIIHEPLIGKSKTVKAGRYPDELCEAVAKLVVAGEKNHQAGVLETPVEQAGESGIGTSTQMVVERGEEVR</sequence>
<proteinExistence type="predicted"/>
<dbReference type="Proteomes" id="UP001152797">
    <property type="component" value="Unassembled WGS sequence"/>
</dbReference>
<name>A0A9P1D5I7_9DINO</name>
<reference evidence="3" key="2">
    <citation type="submission" date="2024-04" db="EMBL/GenBank/DDBJ databases">
        <authorList>
            <person name="Chen Y."/>
            <person name="Shah S."/>
            <person name="Dougan E. K."/>
            <person name="Thang M."/>
            <person name="Chan C."/>
        </authorList>
    </citation>
    <scope>NUCLEOTIDE SEQUENCE [LARGE SCALE GENOMIC DNA]</scope>
</reference>
<evidence type="ECO:0000256" key="1">
    <source>
        <dbReference type="SAM" id="MobiDB-lite"/>
    </source>
</evidence>
<evidence type="ECO:0000313" key="2">
    <source>
        <dbReference type="EMBL" id="CAI4003650.1"/>
    </source>
</evidence>
<comment type="caution">
    <text evidence="2">The sequence shown here is derived from an EMBL/GenBank/DDBJ whole genome shotgun (WGS) entry which is preliminary data.</text>
</comment>
<dbReference type="EMBL" id="CAMXCT030003311">
    <property type="protein sequence ID" value="CAL4790962.1"/>
    <property type="molecule type" value="Genomic_DNA"/>
</dbReference>
<dbReference type="EMBL" id="CAMXCT010003311">
    <property type="protein sequence ID" value="CAI4003650.1"/>
    <property type="molecule type" value="Genomic_DNA"/>
</dbReference>
<reference evidence="2" key="1">
    <citation type="submission" date="2022-10" db="EMBL/GenBank/DDBJ databases">
        <authorList>
            <person name="Chen Y."/>
            <person name="Dougan E. K."/>
            <person name="Chan C."/>
            <person name="Rhodes N."/>
            <person name="Thang M."/>
        </authorList>
    </citation>
    <scope>NUCLEOTIDE SEQUENCE</scope>
</reference>
<keyword evidence="4" id="KW-1185">Reference proteome</keyword>
<evidence type="ECO:0000313" key="3">
    <source>
        <dbReference type="EMBL" id="CAL1157025.1"/>
    </source>
</evidence>
<organism evidence="2">
    <name type="scientific">Cladocopium goreaui</name>
    <dbReference type="NCBI Taxonomy" id="2562237"/>
    <lineage>
        <taxon>Eukaryota</taxon>
        <taxon>Sar</taxon>
        <taxon>Alveolata</taxon>
        <taxon>Dinophyceae</taxon>
        <taxon>Suessiales</taxon>
        <taxon>Symbiodiniaceae</taxon>
        <taxon>Cladocopium</taxon>
    </lineage>
</organism>
<gene>
    <name evidence="2" type="ORF">C1SCF055_LOCUS29500</name>
</gene>
<dbReference type="AlphaFoldDB" id="A0A9P1D5I7"/>
<evidence type="ECO:0000313" key="4">
    <source>
        <dbReference type="Proteomes" id="UP001152797"/>
    </source>
</evidence>
<dbReference type="EMBL" id="CAMXCT020003311">
    <property type="protein sequence ID" value="CAL1157025.1"/>
    <property type="molecule type" value="Genomic_DNA"/>
</dbReference>
<accession>A0A9P1D5I7</accession>